<reference evidence="3" key="1">
    <citation type="submission" date="2020-06" db="EMBL/GenBank/DDBJ databases">
        <title>A chromosome-scale genome assembly of Talaromyces rugulosus W13939.</title>
        <authorList>
            <person name="Wang B."/>
            <person name="Guo L."/>
            <person name="Ye K."/>
            <person name="Wang L."/>
        </authorList>
    </citation>
    <scope>NUCLEOTIDE SEQUENCE [LARGE SCALE GENOMIC DNA]</scope>
    <source>
        <strain evidence="3">W13939</strain>
    </source>
</reference>
<keyword evidence="1" id="KW-1133">Transmembrane helix</keyword>
<organism evidence="2 3">
    <name type="scientific">Talaromyces rugulosus</name>
    <name type="common">Penicillium rugulosum</name>
    <dbReference type="NCBI Taxonomy" id="121627"/>
    <lineage>
        <taxon>Eukaryota</taxon>
        <taxon>Fungi</taxon>
        <taxon>Dikarya</taxon>
        <taxon>Ascomycota</taxon>
        <taxon>Pezizomycotina</taxon>
        <taxon>Eurotiomycetes</taxon>
        <taxon>Eurotiomycetidae</taxon>
        <taxon>Eurotiales</taxon>
        <taxon>Trichocomaceae</taxon>
        <taxon>Talaromyces</taxon>
        <taxon>Talaromyces sect. Islandici</taxon>
    </lineage>
</organism>
<sequence length="231" mass="26026">MPTKSSLLVPYFLLLVFATIELALVSRMVAFLHIQKTQVKTYQALGSDSLGFKIHVLPEKLSLNQGHTTNGAAGYGLVLSIALLAITFSFRNDTKHKRKLLAMTILLGLLVLFIMSAFIYVFAVTYLTSDNRINTRYAQSMNGAPYPIDSWTPETWYKALLLLPLANVDLTGAYQEMVAWRWWIFPYLMASILAFGWTAIVWIDERVPKRPSHGYVVYGNGDDGLQRKIAT</sequence>
<evidence type="ECO:0000313" key="3">
    <source>
        <dbReference type="Proteomes" id="UP000509510"/>
    </source>
</evidence>
<gene>
    <name evidence="2" type="ORF">TRUGW13939_00163</name>
</gene>
<evidence type="ECO:0000313" key="2">
    <source>
        <dbReference type="EMBL" id="QKX53092.1"/>
    </source>
</evidence>
<dbReference type="KEGG" id="trg:TRUGW13939_00163"/>
<name>A0A7H8QHQ0_TALRU</name>
<feature type="transmembrane region" description="Helical" evidence="1">
    <location>
        <begin position="72"/>
        <end position="90"/>
    </location>
</feature>
<feature type="transmembrane region" description="Helical" evidence="1">
    <location>
        <begin position="184"/>
        <end position="203"/>
    </location>
</feature>
<evidence type="ECO:0000256" key="1">
    <source>
        <dbReference type="SAM" id="Phobius"/>
    </source>
</evidence>
<dbReference type="OrthoDB" id="3597048at2759"/>
<dbReference type="AlphaFoldDB" id="A0A7H8QHQ0"/>
<dbReference type="EMBL" id="CP055898">
    <property type="protein sequence ID" value="QKX53092.1"/>
    <property type="molecule type" value="Genomic_DNA"/>
</dbReference>
<accession>A0A7H8QHQ0</accession>
<dbReference type="Proteomes" id="UP000509510">
    <property type="component" value="Chromosome I"/>
</dbReference>
<protein>
    <submittedName>
        <fullName evidence="2">Uncharacterized protein</fullName>
    </submittedName>
</protein>
<proteinExistence type="predicted"/>
<feature type="transmembrane region" description="Helical" evidence="1">
    <location>
        <begin position="102"/>
        <end position="127"/>
    </location>
</feature>
<feature type="non-terminal residue" evidence="2">
    <location>
        <position position="1"/>
    </location>
</feature>
<keyword evidence="1" id="KW-0472">Membrane</keyword>
<keyword evidence="1" id="KW-0812">Transmembrane</keyword>
<dbReference type="RefSeq" id="XP_035339271.1">
    <property type="nucleotide sequence ID" value="XM_035483378.1"/>
</dbReference>
<dbReference type="GeneID" id="55987680"/>
<keyword evidence="3" id="KW-1185">Reference proteome</keyword>